<dbReference type="InterPro" id="IPR023165">
    <property type="entry name" value="rRNA_Ade_diMease-like_C"/>
</dbReference>
<feature type="binding site" evidence="7 8">
    <location>
        <position position="58"/>
    </location>
    <ligand>
        <name>S-adenosyl-L-methionine</name>
        <dbReference type="ChEBI" id="CHEBI:59789"/>
    </ligand>
</feature>
<feature type="binding site" evidence="7 8">
    <location>
        <position position="111"/>
    </location>
    <ligand>
        <name>S-adenosyl-L-methionine</name>
        <dbReference type="ChEBI" id="CHEBI:59789"/>
    </ligand>
</feature>
<keyword evidence="2 7" id="KW-0698">rRNA processing</keyword>
<dbReference type="InterPro" id="IPR020596">
    <property type="entry name" value="rRNA_Ade_Mease_Trfase_CS"/>
</dbReference>
<comment type="catalytic activity">
    <reaction evidence="7">
        <text>adenosine(1518)/adenosine(1519) in 16S rRNA + 4 S-adenosyl-L-methionine = N(6)-dimethyladenosine(1518)/N(6)-dimethyladenosine(1519) in 16S rRNA + 4 S-adenosyl-L-homocysteine + 4 H(+)</text>
        <dbReference type="Rhea" id="RHEA:19609"/>
        <dbReference type="Rhea" id="RHEA-COMP:10232"/>
        <dbReference type="Rhea" id="RHEA-COMP:10233"/>
        <dbReference type="ChEBI" id="CHEBI:15378"/>
        <dbReference type="ChEBI" id="CHEBI:57856"/>
        <dbReference type="ChEBI" id="CHEBI:59789"/>
        <dbReference type="ChEBI" id="CHEBI:74411"/>
        <dbReference type="ChEBI" id="CHEBI:74493"/>
        <dbReference type="EC" id="2.1.1.182"/>
    </reaction>
</comment>
<evidence type="ECO:0000256" key="7">
    <source>
        <dbReference type="HAMAP-Rule" id="MF_00607"/>
    </source>
</evidence>
<keyword evidence="5 7" id="KW-0949">S-adenosyl-L-methionine</keyword>
<dbReference type="EC" id="2.1.1.182" evidence="7"/>
<dbReference type="GO" id="GO:0052908">
    <property type="term" value="F:16S rRNA (adenine(1518)-N(6)/adenine(1519)-N(6))-dimethyltransferase activity"/>
    <property type="evidence" value="ECO:0007669"/>
    <property type="project" value="UniProtKB-EC"/>
</dbReference>
<dbReference type="PROSITE" id="PS01131">
    <property type="entry name" value="RRNA_A_DIMETH"/>
    <property type="match status" value="1"/>
</dbReference>
<dbReference type="SMART" id="SM00650">
    <property type="entry name" value="rADc"/>
    <property type="match status" value="1"/>
</dbReference>
<dbReference type="GO" id="GO:0003723">
    <property type="term" value="F:RNA binding"/>
    <property type="evidence" value="ECO:0007669"/>
    <property type="project" value="UniProtKB-UniRule"/>
</dbReference>
<comment type="subcellular location">
    <subcellularLocation>
        <location evidence="7">Cytoplasm</location>
    </subcellularLocation>
</comment>
<keyword evidence="3 7" id="KW-0489">Methyltransferase</keyword>
<dbReference type="Gene3D" id="3.40.50.150">
    <property type="entry name" value="Vaccinia Virus protein VP39"/>
    <property type="match status" value="1"/>
</dbReference>
<dbReference type="EMBL" id="LBWQ01000009">
    <property type="protein sequence ID" value="KKR13847.1"/>
    <property type="molecule type" value="Genomic_DNA"/>
</dbReference>
<comment type="caution">
    <text evidence="10">The sequence shown here is derived from an EMBL/GenBank/DDBJ whole genome shotgun (WGS) entry which is preliminary data.</text>
</comment>
<dbReference type="InterPro" id="IPR001737">
    <property type="entry name" value="KsgA/Erm"/>
</dbReference>
<keyword evidence="1 7" id="KW-0963">Cytoplasm</keyword>
<evidence type="ECO:0000256" key="4">
    <source>
        <dbReference type="ARBA" id="ARBA00022679"/>
    </source>
</evidence>
<evidence type="ECO:0000256" key="6">
    <source>
        <dbReference type="ARBA" id="ARBA00022884"/>
    </source>
</evidence>
<dbReference type="PATRIC" id="fig|1618551.3.peg.479"/>
<comment type="function">
    <text evidence="7">Specifically dimethylates two adjacent adenosines (A1518 and A1519) in the loop of a conserved hairpin near the 3'-end of 16S rRNA in the 30S particle. May play a critical role in biogenesis of 30S subunits.</text>
</comment>
<feature type="binding site" evidence="7 8">
    <location>
        <position position="37"/>
    </location>
    <ligand>
        <name>S-adenosyl-L-methionine</name>
        <dbReference type="ChEBI" id="CHEBI:59789"/>
    </ligand>
</feature>
<gene>
    <name evidence="7" type="primary">rsmA</name>
    <name evidence="7" type="synonym">ksgA</name>
    <name evidence="10" type="ORF">UT40_C0009G0012</name>
</gene>
<evidence type="ECO:0000256" key="1">
    <source>
        <dbReference type="ARBA" id="ARBA00022490"/>
    </source>
</evidence>
<dbReference type="InterPro" id="IPR011530">
    <property type="entry name" value="rRNA_adenine_dimethylase"/>
</dbReference>
<dbReference type="CDD" id="cd02440">
    <property type="entry name" value="AdoMet_MTases"/>
    <property type="match status" value="1"/>
</dbReference>
<feature type="binding site" evidence="7 8">
    <location>
        <position position="12"/>
    </location>
    <ligand>
        <name>S-adenosyl-L-methionine</name>
        <dbReference type="ChEBI" id="CHEBI:59789"/>
    </ligand>
</feature>
<protein>
    <recommendedName>
        <fullName evidence="7">Ribosomal RNA small subunit methyltransferase A</fullName>
        <ecNumber evidence="7">2.1.1.182</ecNumber>
    </recommendedName>
    <alternativeName>
        <fullName evidence="7">16S rRNA (adenine(1518)-N(6)/adenine(1519)-N(6))-dimethyltransferase</fullName>
    </alternativeName>
    <alternativeName>
        <fullName evidence="7">16S rRNA dimethyladenosine transferase</fullName>
    </alternativeName>
    <alternativeName>
        <fullName evidence="7">16S rRNA dimethylase</fullName>
    </alternativeName>
    <alternativeName>
        <fullName evidence="7">S-adenosylmethionine-6-N', N'-adenosyl(rRNA) dimethyltransferase</fullName>
    </alternativeName>
</protein>
<feature type="binding site" evidence="7 8">
    <location>
        <position position="10"/>
    </location>
    <ligand>
        <name>S-adenosyl-L-methionine</name>
        <dbReference type="ChEBI" id="CHEBI:59789"/>
    </ligand>
</feature>
<dbReference type="PANTHER" id="PTHR11727">
    <property type="entry name" value="DIMETHYLADENOSINE TRANSFERASE"/>
    <property type="match status" value="1"/>
</dbReference>
<dbReference type="AlphaFoldDB" id="A0A0G0RJN2"/>
<comment type="similarity">
    <text evidence="7">Belongs to the class I-like SAM-binding methyltransferase superfamily. rRNA adenine N(6)-methyltransferase family. RsmA subfamily.</text>
</comment>
<dbReference type="Pfam" id="PF00398">
    <property type="entry name" value="RrnaAD"/>
    <property type="match status" value="1"/>
</dbReference>
<dbReference type="PROSITE" id="PS51689">
    <property type="entry name" value="SAM_RNA_A_N6_MT"/>
    <property type="match status" value="1"/>
</dbReference>
<evidence type="ECO:0000256" key="3">
    <source>
        <dbReference type="ARBA" id="ARBA00022603"/>
    </source>
</evidence>
<dbReference type="Gene3D" id="1.10.8.100">
    <property type="entry name" value="Ribosomal RNA adenine dimethylase-like, domain 2"/>
    <property type="match status" value="1"/>
</dbReference>
<dbReference type="Proteomes" id="UP000034690">
    <property type="component" value="Unassembled WGS sequence"/>
</dbReference>
<feature type="domain" description="Ribosomal RNA adenine methylase transferase N-terminal" evidence="9">
    <location>
        <begin position="17"/>
        <end position="209"/>
    </location>
</feature>
<dbReference type="InterPro" id="IPR020598">
    <property type="entry name" value="rRNA_Ade_methylase_Trfase_N"/>
</dbReference>
<proteinExistence type="inferred from homology"/>
<feature type="binding site" evidence="7 8">
    <location>
        <position position="86"/>
    </location>
    <ligand>
        <name>S-adenosyl-L-methionine</name>
        <dbReference type="ChEBI" id="CHEBI:59789"/>
    </ligand>
</feature>
<reference evidence="10 11" key="1">
    <citation type="journal article" date="2015" name="Nature">
        <title>rRNA introns, odd ribosomes, and small enigmatic genomes across a large radiation of phyla.</title>
        <authorList>
            <person name="Brown C.T."/>
            <person name="Hug L.A."/>
            <person name="Thomas B.C."/>
            <person name="Sharon I."/>
            <person name="Castelle C.J."/>
            <person name="Singh A."/>
            <person name="Wilkins M.J."/>
            <person name="Williams K.H."/>
            <person name="Banfield J.F."/>
        </authorList>
    </citation>
    <scope>NUCLEOTIDE SEQUENCE [LARGE SCALE GENOMIC DNA]</scope>
</reference>
<name>A0A0G0RJN2_9BACT</name>
<evidence type="ECO:0000256" key="8">
    <source>
        <dbReference type="PROSITE-ProRule" id="PRU01026"/>
    </source>
</evidence>
<evidence type="ECO:0000256" key="2">
    <source>
        <dbReference type="ARBA" id="ARBA00022552"/>
    </source>
</evidence>
<sequence>MFAKKSLGQNFLNSPSALQAMIEAGRVEKGDTVLEIGPGRGVLTEAILATGAKIVAIEKDDQLFEFLQEKFATEIKNKKLILIHDDILTIPTHQNFFSKNLGGQAYKLIANIPYNITGQIIRKFLSGPTSQPTLMVLMLQKEVAKRIVADDKKPAKIFAPQKLKRAKESLLSISVKVFGEPKYIKTVPAGAFRPAPKVDSAILLIDKINCNNFKKNKIKEEKFFDILHRGFTQKRKLLASNLKITPTILVDCQIGEKARAENLTVKNWLCLAVKI</sequence>
<keyword evidence="6 7" id="KW-0694">RNA-binding</keyword>
<dbReference type="NCBIfam" id="TIGR00755">
    <property type="entry name" value="ksgA"/>
    <property type="match status" value="1"/>
</dbReference>
<evidence type="ECO:0000259" key="9">
    <source>
        <dbReference type="SMART" id="SM00650"/>
    </source>
</evidence>
<keyword evidence="4 7" id="KW-0808">Transferase</keyword>
<dbReference type="GO" id="GO:0005829">
    <property type="term" value="C:cytosol"/>
    <property type="evidence" value="ECO:0007669"/>
    <property type="project" value="TreeGrafter"/>
</dbReference>
<dbReference type="SUPFAM" id="SSF53335">
    <property type="entry name" value="S-adenosyl-L-methionine-dependent methyltransferases"/>
    <property type="match status" value="1"/>
</dbReference>
<dbReference type="HAMAP" id="MF_00607">
    <property type="entry name" value="16SrRNA_methyltr_A"/>
    <property type="match status" value="1"/>
</dbReference>
<evidence type="ECO:0000313" key="10">
    <source>
        <dbReference type="EMBL" id="KKR13847.1"/>
    </source>
</evidence>
<organism evidence="10 11">
    <name type="scientific">Candidatus Woesebacteria bacterium GW2011_GWA1_39_21b</name>
    <dbReference type="NCBI Taxonomy" id="1618551"/>
    <lineage>
        <taxon>Bacteria</taxon>
        <taxon>Candidatus Woeseibacteriota</taxon>
    </lineage>
</organism>
<accession>A0A0G0RJN2</accession>
<evidence type="ECO:0000313" key="11">
    <source>
        <dbReference type="Proteomes" id="UP000034690"/>
    </source>
</evidence>
<evidence type="ECO:0000256" key="5">
    <source>
        <dbReference type="ARBA" id="ARBA00022691"/>
    </source>
</evidence>
<dbReference type="InterPro" id="IPR029063">
    <property type="entry name" value="SAM-dependent_MTases_sf"/>
</dbReference>
<dbReference type="PANTHER" id="PTHR11727:SF7">
    <property type="entry name" value="DIMETHYLADENOSINE TRANSFERASE-RELATED"/>
    <property type="match status" value="1"/>
</dbReference>